<evidence type="ECO:0000256" key="2">
    <source>
        <dbReference type="ARBA" id="ARBA00005375"/>
    </source>
</evidence>
<dbReference type="InterPro" id="IPR050645">
    <property type="entry name" value="Histidine_acid_phosphatase"/>
</dbReference>
<dbReference type="AlphaFoldDB" id="A0A0L7LED2"/>
<dbReference type="InterPro" id="IPR000560">
    <property type="entry name" value="His_Pase_clade-2"/>
</dbReference>
<organism evidence="9 10">
    <name type="scientific">Operophtera brumata</name>
    <name type="common">Winter moth</name>
    <name type="synonym">Phalaena brumata</name>
    <dbReference type="NCBI Taxonomy" id="104452"/>
    <lineage>
        <taxon>Eukaryota</taxon>
        <taxon>Metazoa</taxon>
        <taxon>Ecdysozoa</taxon>
        <taxon>Arthropoda</taxon>
        <taxon>Hexapoda</taxon>
        <taxon>Insecta</taxon>
        <taxon>Pterygota</taxon>
        <taxon>Neoptera</taxon>
        <taxon>Endopterygota</taxon>
        <taxon>Lepidoptera</taxon>
        <taxon>Glossata</taxon>
        <taxon>Ditrysia</taxon>
        <taxon>Geometroidea</taxon>
        <taxon>Geometridae</taxon>
        <taxon>Larentiinae</taxon>
        <taxon>Operophtera</taxon>
    </lineage>
</organism>
<evidence type="ECO:0000256" key="8">
    <source>
        <dbReference type="SAM" id="SignalP"/>
    </source>
</evidence>
<dbReference type="SUPFAM" id="SSF53254">
    <property type="entry name" value="Phosphoglycerate mutase-like"/>
    <property type="match status" value="1"/>
</dbReference>
<comment type="similarity">
    <text evidence="2">Belongs to the histidine acid phosphatase family.</text>
</comment>
<sequence length="333" mass="38363">MISLLLILLISGSYCVGDERVRFAAVLFRHGDRTPVDSYPTDPWRNESMWPVKFGELTNIGKQQHYALGQWLRKRYSHLLSTRMYPPVGSSVWNTDLLWQPMPVHTVPEKEDEILSMKKPCPAYNQEYKKVTSSKAYKERLMKYQKLMDYLTAYTGTKVKDYYDIDNIYSVLNIENLYNFTLPVFTTETSSPVLARLKVGPFIKQVMSKMRDAMEENVQSVHEKHPKVLIYSAHDLNIGSVLNALGVFDNKCPVYTATVFFELIHDNTTSEHYIRISYRNSTEIVEPHVLSIPYCGKLCPVDRFVQLYDNLVKYGVHESSAIGDTDSDSEQIS</sequence>
<evidence type="ECO:0000256" key="1">
    <source>
        <dbReference type="ARBA" id="ARBA00000032"/>
    </source>
</evidence>
<accession>A0A0L7LED2</accession>
<evidence type="ECO:0000256" key="7">
    <source>
        <dbReference type="ARBA" id="ARBA00023180"/>
    </source>
</evidence>
<dbReference type="PROSITE" id="PS00616">
    <property type="entry name" value="HIS_ACID_PHOSPHAT_1"/>
    <property type="match status" value="1"/>
</dbReference>
<dbReference type="Proteomes" id="UP000037510">
    <property type="component" value="Unassembled WGS sequence"/>
</dbReference>
<proteinExistence type="inferred from homology"/>
<keyword evidence="6" id="KW-1015">Disulfide bond</keyword>
<keyword evidence="10" id="KW-1185">Reference proteome</keyword>
<evidence type="ECO:0000313" key="9">
    <source>
        <dbReference type="EMBL" id="KOB73561.1"/>
    </source>
</evidence>
<dbReference type="EC" id="3.1.3.2" evidence="3"/>
<dbReference type="EMBL" id="JTDY01001550">
    <property type="protein sequence ID" value="KOB73561.1"/>
    <property type="molecule type" value="Genomic_DNA"/>
</dbReference>
<protein>
    <recommendedName>
        <fullName evidence="3">acid phosphatase</fullName>
        <ecNumber evidence="3">3.1.3.2</ecNumber>
    </recommendedName>
</protein>
<evidence type="ECO:0000256" key="3">
    <source>
        <dbReference type="ARBA" id="ARBA00012646"/>
    </source>
</evidence>
<feature type="signal peptide" evidence="8">
    <location>
        <begin position="1"/>
        <end position="17"/>
    </location>
</feature>
<dbReference type="PANTHER" id="PTHR11567:SF211">
    <property type="entry name" value="PROSTATIC ACID PHOSPHATASE"/>
    <property type="match status" value="1"/>
</dbReference>
<comment type="catalytic activity">
    <reaction evidence="1">
        <text>a phosphate monoester + H2O = an alcohol + phosphate</text>
        <dbReference type="Rhea" id="RHEA:15017"/>
        <dbReference type="ChEBI" id="CHEBI:15377"/>
        <dbReference type="ChEBI" id="CHEBI:30879"/>
        <dbReference type="ChEBI" id="CHEBI:43474"/>
        <dbReference type="ChEBI" id="CHEBI:67140"/>
        <dbReference type="EC" id="3.1.3.2"/>
    </reaction>
</comment>
<name>A0A0L7LED2_OPEBR</name>
<dbReference type="CDD" id="cd07061">
    <property type="entry name" value="HP_HAP_like"/>
    <property type="match status" value="1"/>
</dbReference>
<evidence type="ECO:0000313" key="10">
    <source>
        <dbReference type="Proteomes" id="UP000037510"/>
    </source>
</evidence>
<keyword evidence="5" id="KW-0378">Hydrolase</keyword>
<dbReference type="GO" id="GO:0003993">
    <property type="term" value="F:acid phosphatase activity"/>
    <property type="evidence" value="ECO:0007669"/>
    <property type="project" value="UniProtKB-EC"/>
</dbReference>
<evidence type="ECO:0000256" key="4">
    <source>
        <dbReference type="ARBA" id="ARBA00022729"/>
    </source>
</evidence>
<dbReference type="Pfam" id="PF00328">
    <property type="entry name" value="His_Phos_2"/>
    <property type="match status" value="2"/>
</dbReference>
<dbReference type="PANTHER" id="PTHR11567">
    <property type="entry name" value="ACID PHOSPHATASE-RELATED"/>
    <property type="match status" value="1"/>
</dbReference>
<keyword evidence="7" id="KW-0325">Glycoprotein</keyword>
<reference evidence="9 10" key="1">
    <citation type="journal article" date="2015" name="Genome Biol. Evol.">
        <title>The genome of winter moth (Operophtera brumata) provides a genomic perspective on sexual dimorphism and phenology.</title>
        <authorList>
            <person name="Derks M.F."/>
            <person name="Smit S."/>
            <person name="Salis L."/>
            <person name="Schijlen E."/>
            <person name="Bossers A."/>
            <person name="Mateman C."/>
            <person name="Pijl A.S."/>
            <person name="de Ridder D."/>
            <person name="Groenen M.A."/>
            <person name="Visser M.E."/>
            <person name="Megens H.J."/>
        </authorList>
    </citation>
    <scope>NUCLEOTIDE SEQUENCE [LARGE SCALE GENOMIC DNA]</scope>
    <source>
        <strain evidence="9">WM2013NL</strain>
        <tissue evidence="9">Head and thorax</tissue>
    </source>
</reference>
<keyword evidence="4 8" id="KW-0732">Signal</keyword>
<dbReference type="InterPro" id="IPR029033">
    <property type="entry name" value="His_PPase_superfam"/>
</dbReference>
<dbReference type="InterPro" id="IPR033379">
    <property type="entry name" value="Acid_Pase_AS"/>
</dbReference>
<evidence type="ECO:0000256" key="5">
    <source>
        <dbReference type="ARBA" id="ARBA00022801"/>
    </source>
</evidence>
<evidence type="ECO:0000256" key="6">
    <source>
        <dbReference type="ARBA" id="ARBA00023157"/>
    </source>
</evidence>
<dbReference type="Gene3D" id="3.40.50.1240">
    <property type="entry name" value="Phosphoglycerate mutase-like"/>
    <property type="match status" value="1"/>
</dbReference>
<gene>
    <name evidence="9" type="ORF">OBRU01_09699</name>
</gene>
<comment type="caution">
    <text evidence="9">The sequence shown here is derived from an EMBL/GenBank/DDBJ whole genome shotgun (WGS) entry which is preliminary data.</text>
</comment>
<dbReference type="STRING" id="104452.A0A0L7LED2"/>
<feature type="chain" id="PRO_5005573208" description="acid phosphatase" evidence="8">
    <location>
        <begin position="18"/>
        <end position="333"/>
    </location>
</feature>